<keyword evidence="1" id="KW-0472">Membrane</keyword>
<accession>A0A653ACC9</accession>
<protein>
    <submittedName>
        <fullName evidence="2">Uncharacterized protein</fullName>
    </submittedName>
</protein>
<keyword evidence="1" id="KW-0812">Transmembrane</keyword>
<name>A0A653ACC9_UNCDX</name>
<proteinExistence type="predicted"/>
<feature type="transmembrane region" description="Helical" evidence="1">
    <location>
        <begin position="34"/>
        <end position="54"/>
    </location>
</feature>
<evidence type="ECO:0000256" key="1">
    <source>
        <dbReference type="SAM" id="Phobius"/>
    </source>
</evidence>
<feature type="transmembrane region" description="Helical" evidence="1">
    <location>
        <begin position="7"/>
        <end position="28"/>
    </location>
</feature>
<sequence length="62" mass="6963">MDLWRKIGVGIVMMVPSFVGGGLLYSWTHSWFVVWGWVIVMAILAGSIMGGKFLRKKEGEYA</sequence>
<dbReference type="AlphaFoldDB" id="A0A653ACC9"/>
<reference evidence="2" key="1">
    <citation type="submission" date="2018-07" db="EMBL/GenBank/DDBJ databases">
        <authorList>
            <consortium name="Genoscope - CEA"/>
            <person name="William W."/>
        </authorList>
    </citation>
    <scope>NUCLEOTIDE SEQUENCE</scope>
    <source>
        <strain evidence="2">IK1</strain>
    </source>
</reference>
<evidence type="ECO:0000313" key="2">
    <source>
        <dbReference type="EMBL" id="VBB45569.1"/>
    </source>
</evidence>
<dbReference type="EMBL" id="UPXX01000029">
    <property type="protein sequence ID" value="VBB45569.1"/>
    <property type="molecule type" value="Genomic_DNA"/>
</dbReference>
<keyword evidence="1" id="KW-1133">Transmembrane helix</keyword>
<gene>
    <name evidence="2" type="ORF">TRIP_B350520</name>
</gene>
<organism evidence="2">
    <name type="scientific">Uncultured Desulfatiglans sp</name>
    <dbReference type="NCBI Taxonomy" id="1748965"/>
    <lineage>
        <taxon>Bacteria</taxon>
        <taxon>Pseudomonadati</taxon>
        <taxon>Thermodesulfobacteriota</taxon>
        <taxon>Desulfobacteria</taxon>
        <taxon>Desulfatiglandales</taxon>
        <taxon>Desulfatiglandaceae</taxon>
        <taxon>Desulfatiglans</taxon>
        <taxon>environmental samples</taxon>
    </lineage>
</organism>